<organism evidence="1 2">
    <name type="scientific">Araneus ventricosus</name>
    <name type="common">Orbweaver spider</name>
    <name type="synonym">Epeira ventricosa</name>
    <dbReference type="NCBI Taxonomy" id="182803"/>
    <lineage>
        <taxon>Eukaryota</taxon>
        <taxon>Metazoa</taxon>
        <taxon>Ecdysozoa</taxon>
        <taxon>Arthropoda</taxon>
        <taxon>Chelicerata</taxon>
        <taxon>Arachnida</taxon>
        <taxon>Araneae</taxon>
        <taxon>Araneomorphae</taxon>
        <taxon>Entelegynae</taxon>
        <taxon>Araneoidea</taxon>
        <taxon>Araneidae</taxon>
        <taxon>Araneus</taxon>
    </lineage>
</organism>
<proteinExistence type="predicted"/>
<protein>
    <recommendedName>
        <fullName evidence="3">RNase H type-1 domain-containing protein</fullName>
    </recommendedName>
</protein>
<name>A0A4Y2RTT2_ARAVE</name>
<comment type="caution">
    <text evidence="1">The sequence shown here is derived from an EMBL/GenBank/DDBJ whole genome shotgun (WGS) entry which is preliminary data.</text>
</comment>
<dbReference type="Proteomes" id="UP000499080">
    <property type="component" value="Unassembled WGS sequence"/>
</dbReference>
<dbReference type="OrthoDB" id="411823at2759"/>
<sequence>MIFRQCVLGVHSLPVRARQDVTVHSVRFHCEHLVRMDSPYTTHPGVKGSVCFDWKEPTGECLEVFTDGSRTNVRIGAAMVVLYYGRLIHSVRRRLDDQCTVYQAKFLGSQLSSYCL</sequence>
<evidence type="ECO:0000313" key="1">
    <source>
        <dbReference type="EMBL" id="GBN79131.1"/>
    </source>
</evidence>
<dbReference type="AlphaFoldDB" id="A0A4Y2RTT2"/>
<gene>
    <name evidence="1" type="ORF">AVEN_30874_1</name>
</gene>
<dbReference type="EMBL" id="BGPR01018428">
    <property type="protein sequence ID" value="GBN79131.1"/>
    <property type="molecule type" value="Genomic_DNA"/>
</dbReference>
<reference evidence="1 2" key="1">
    <citation type="journal article" date="2019" name="Sci. Rep.">
        <title>Orb-weaving spider Araneus ventricosus genome elucidates the spidroin gene catalogue.</title>
        <authorList>
            <person name="Kono N."/>
            <person name="Nakamura H."/>
            <person name="Ohtoshi R."/>
            <person name="Moran D.A.P."/>
            <person name="Shinohara A."/>
            <person name="Yoshida Y."/>
            <person name="Fujiwara M."/>
            <person name="Mori M."/>
            <person name="Tomita M."/>
            <person name="Arakawa K."/>
        </authorList>
    </citation>
    <scope>NUCLEOTIDE SEQUENCE [LARGE SCALE GENOMIC DNA]</scope>
</reference>
<keyword evidence="2" id="KW-1185">Reference proteome</keyword>
<evidence type="ECO:0000313" key="2">
    <source>
        <dbReference type="Proteomes" id="UP000499080"/>
    </source>
</evidence>
<accession>A0A4Y2RTT2</accession>
<evidence type="ECO:0008006" key="3">
    <source>
        <dbReference type="Google" id="ProtNLM"/>
    </source>
</evidence>